<evidence type="ECO:0000256" key="6">
    <source>
        <dbReference type="ARBA" id="ARBA00022676"/>
    </source>
</evidence>
<dbReference type="Gene3D" id="1.10.3810.10">
    <property type="entry name" value="Biosynthetic peptidoglycan transglycosylase-like"/>
    <property type="match status" value="1"/>
</dbReference>
<dbReference type="SUPFAM" id="SSF56601">
    <property type="entry name" value="beta-lactamase/transpeptidase-like"/>
    <property type="match status" value="1"/>
</dbReference>
<dbReference type="EMBL" id="CP003923">
    <property type="protein sequence ID" value="AIC93876.1"/>
    <property type="molecule type" value="Genomic_DNA"/>
</dbReference>
<keyword evidence="4" id="KW-0121">Carboxypeptidase</keyword>
<dbReference type="Pfam" id="PF00905">
    <property type="entry name" value="Transpeptidase"/>
    <property type="match status" value="1"/>
</dbReference>
<evidence type="ECO:0000256" key="9">
    <source>
        <dbReference type="ARBA" id="ARBA00022801"/>
    </source>
</evidence>
<evidence type="ECO:0000256" key="3">
    <source>
        <dbReference type="ARBA" id="ARBA00022475"/>
    </source>
</evidence>
<keyword evidence="7 20" id="KW-0808">Transferase</keyword>
<dbReference type="AlphaFoldDB" id="A0A060LRH1"/>
<evidence type="ECO:0000256" key="5">
    <source>
        <dbReference type="ARBA" id="ARBA00022670"/>
    </source>
</evidence>
<dbReference type="STRING" id="1246626.BleG1_1293"/>
<dbReference type="InterPro" id="IPR012338">
    <property type="entry name" value="Beta-lactam/transpept-like"/>
</dbReference>
<evidence type="ECO:0000313" key="20">
    <source>
        <dbReference type="EMBL" id="AIC93876.1"/>
    </source>
</evidence>
<dbReference type="InterPro" id="IPR023346">
    <property type="entry name" value="Lysozyme-like_dom_sf"/>
</dbReference>
<dbReference type="InterPro" id="IPR050396">
    <property type="entry name" value="Glycosyltr_51/Transpeptidase"/>
</dbReference>
<organism evidence="20 21">
    <name type="scientific">Shouchella lehensis G1</name>
    <dbReference type="NCBI Taxonomy" id="1246626"/>
    <lineage>
        <taxon>Bacteria</taxon>
        <taxon>Bacillati</taxon>
        <taxon>Bacillota</taxon>
        <taxon>Bacilli</taxon>
        <taxon>Bacillales</taxon>
        <taxon>Bacillaceae</taxon>
        <taxon>Shouchella</taxon>
    </lineage>
</organism>
<keyword evidence="12" id="KW-1133">Transmembrane helix</keyword>
<evidence type="ECO:0000256" key="7">
    <source>
        <dbReference type="ARBA" id="ARBA00022679"/>
    </source>
</evidence>
<dbReference type="GO" id="GO:0009002">
    <property type="term" value="F:serine-type D-Ala-D-Ala carboxypeptidase activity"/>
    <property type="evidence" value="ECO:0007669"/>
    <property type="project" value="UniProtKB-EC"/>
</dbReference>
<evidence type="ECO:0000259" key="18">
    <source>
        <dbReference type="Pfam" id="PF00905"/>
    </source>
</evidence>
<evidence type="ECO:0000256" key="8">
    <source>
        <dbReference type="ARBA" id="ARBA00022692"/>
    </source>
</evidence>
<keyword evidence="3" id="KW-1003">Cell membrane</keyword>
<protein>
    <submittedName>
        <fullName evidence="20">Penicillin-binding, glycosyl transferase domain-containing protein</fullName>
    </submittedName>
</protein>
<dbReference type="Pfam" id="PF00912">
    <property type="entry name" value="Transgly"/>
    <property type="match status" value="1"/>
</dbReference>
<gene>
    <name evidence="20" type="ORF">BleG1_1293</name>
</gene>
<comment type="pathway">
    <text evidence="2">Cell wall biogenesis; peptidoglycan biosynthesis.</text>
</comment>
<sequence>MKTFFGWFFISFFAIGSAFLFRSASSEVSAVQTIGQVVGSHIDEEILYLSSNSTIYADNGQIVAEIPSEGGINRSYLPFEQLPETVVHAFVATEDRRFFQHLGFDASGMARALITNVSSGEIDQGASTITQQMVRNIFLDHSQTYQRKMSELLYAHELEQRFSKEEILELYLNSIYFGNHAYGIEAASQLYFSDHSDQLSLAQVAFLTSIPNNPTVYNPFTSMENTNKRKEWVLQKMKEEGYINEAEFDDAISETIELHRSSLRNLYPDYTDFVKKEFLELIQATEGYDEEAAQERLNELFKKGIRIETALEPNRQHALKESFYQELPADVEGASIVVRNDDRRIVAISHGREFESGHFMLAVDSYRPHGSAFKPLIDFAPYFEKTGTSIDQVVNANPSDSCTQQERDKRILGCVANYNDVLPGSVTLREAFKHSYNIPAQQLLNTVGIEEAIAYLEPFQFKKMHDEQRDISLALGTLDVSVYEMVQAYQTFAHDGFFTPARAITGVYDEHLDLLYQWPDQEEKQVWSKETNDKIRTLMSEVVQSGTGRDIRLSTNGYIGGKTGTTNDYRDLTFSGMTDDYTATVWVGRDTGYVEDLSPKRPAMNIWEAAVR</sequence>
<keyword evidence="14" id="KW-0511">Multifunctional enzyme</keyword>
<dbReference type="OrthoDB" id="9766909at2"/>
<dbReference type="GO" id="GO:0006508">
    <property type="term" value="P:proteolysis"/>
    <property type="evidence" value="ECO:0007669"/>
    <property type="project" value="UniProtKB-KW"/>
</dbReference>
<evidence type="ECO:0000259" key="19">
    <source>
        <dbReference type="Pfam" id="PF00912"/>
    </source>
</evidence>
<dbReference type="GO" id="GO:0008360">
    <property type="term" value="P:regulation of cell shape"/>
    <property type="evidence" value="ECO:0007669"/>
    <property type="project" value="UniProtKB-KW"/>
</dbReference>
<dbReference type="Gene3D" id="3.40.710.10">
    <property type="entry name" value="DD-peptidase/beta-lactamase superfamily"/>
    <property type="match status" value="1"/>
</dbReference>
<dbReference type="GO" id="GO:0071555">
    <property type="term" value="P:cell wall organization"/>
    <property type="evidence" value="ECO:0007669"/>
    <property type="project" value="UniProtKB-KW"/>
</dbReference>
<keyword evidence="8" id="KW-0812">Transmembrane</keyword>
<dbReference type="GO" id="GO:0008955">
    <property type="term" value="F:peptidoglycan glycosyltransferase activity"/>
    <property type="evidence" value="ECO:0007669"/>
    <property type="project" value="UniProtKB-EC"/>
</dbReference>
<dbReference type="GO" id="GO:0030288">
    <property type="term" value="C:outer membrane-bounded periplasmic space"/>
    <property type="evidence" value="ECO:0007669"/>
    <property type="project" value="TreeGrafter"/>
</dbReference>
<dbReference type="FunFam" id="1.10.3810.10:FF:000003">
    <property type="entry name" value="Penicillin-binding protein 1a"/>
    <property type="match status" value="1"/>
</dbReference>
<keyword evidence="15" id="KW-0961">Cell wall biogenesis/degradation</keyword>
<evidence type="ECO:0000256" key="10">
    <source>
        <dbReference type="ARBA" id="ARBA00022960"/>
    </source>
</evidence>
<comment type="catalytic activity">
    <reaction evidence="16">
        <text>Preferential cleavage: (Ac)2-L-Lys-D-Ala-|-D-Ala. Also transpeptidation of peptidyl-alanyl moieties that are N-acyl substituents of D-alanine.</text>
        <dbReference type="EC" id="3.4.16.4"/>
    </reaction>
</comment>
<keyword evidence="5" id="KW-0645">Protease</keyword>
<name>A0A060LRH1_9BACI</name>
<dbReference type="PANTHER" id="PTHR32282:SF11">
    <property type="entry name" value="PENICILLIN-BINDING PROTEIN 1B"/>
    <property type="match status" value="1"/>
</dbReference>
<dbReference type="GO" id="GO:0009252">
    <property type="term" value="P:peptidoglycan biosynthetic process"/>
    <property type="evidence" value="ECO:0007669"/>
    <property type="project" value="UniProtKB-KW"/>
</dbReference>
<dbReference type="KEGG" id="ble:BleG1_1293"/>
<keyword evidence="10" id="KW-0133">Cell shape</keyword>
<evidence type="ECO:0000256" key="16">
    <source>
        <dbReference type="ARBA" id="ARBA00034000"/>
    </source>
</evidence>
<dbReference type="InterPro" id="IPR001264">
    <property type="entry name" value="Glyco_trans_51"/>
</dbReference>
<keyword evidence="6" id="KW-0328">Glycosyltransferase</keyword>
<keyword evidence="11" id="KW-0573">Peptidoglycan synthesis</keyword>
<feature type="domain" description="Penicillin-binding protein transpeptidase" evidence="18">
    <location>
        <begin position="336"/>
        <end position="571"/>
    </location>
</feature>
<keyword evidence="13" id="KW-0472">Membrane</keyword>
<evidence type="ECO:0000313" key="21">
    <source>
        <dbReference type="Proteomes" id="UP000027142"/>
    </source>
</evidence>
<dbReference type="HOGENOM" id="CLU_006354_2_2_9"/>
<evidence type="ECO:0000256" key="12">
    <source>
        <dbReference type="ARBA" id="ARBA00022989"/>
    </source>
</evidence>
<feature type="domain" description="Glycosyl transferase family 51" evidence="19">
    <location>
        <begin position="60"/>
        <end position="238"/>
    </location>
</feature>
<dbReference type="PANTHER" id="PTHR32282">
    <property type="entry name" value="BINDING PROTEIN TRANSPEPTIDASE, PUTATIVE-RELATED"/>
    <property type="match status" value="1"/>
</dbReference>
<dbReference type="PATRIC" id="fig|1246626.3.peg.1279"/>
<dbReference type="InterPro" id="IPR001460">
    <property type="entry name" value="PCN-bd_Tpept"/>
</dbReference>
<proteinExistence type="predicted"/>
<evidence type="ECO:0000256" key="17">
    <source>
        <dbReference type="ARBA" id="ARBA00049902"/>
    </source>
</evidence>
<keyword evidence="9" id="KW-0378">Hydrolase</keyword>
<evidence type="ECO:0000256" key="11">
    <source>
        <dbReference type="ARBA" id="ARBA00022984"/>
    </source>
</evidence>
<evidence type="ECO:0000256" key="15">
    <source>
        <dbReference type="ARBA" id="ARBA00023316"/>
    </source>
</evidence>
<dbReference type="Proteomes" id="UP000027142">
    <property type="component" value="Chromosome"/>
</dbReference>
<dbReference type="GO" id="GO:0005886">
    <property type="term" value="C:plasma membrane"/>
    <property type="evidence" value="ECO:0007669"/>
    <property type="project" value="UniProtKB-SubCell"/>
</dbReference>
<dbReference type="RefSeq" id="WP_038478493.1">
    <property type="nucleotide sequence ID" value="NZ_CP003923.1"/>
</dbReference>
<evidence type="ECO:0000256" key="14">
    <source>
        <dbReference type="ARBA" id="ARBA00023268"/>
    </source>
</evidence>
<keyword evidence="21" id="KW-1185">Reference proteome</keyword>
<dbReference type="eggNOG" id="COG0744">
    <property type="taxonomic scope" value="Bacteria"/>
</dbReference>
<dbReference type="SUPFAM" id="SSF53955">
    <property type="entry name" value="Lysozyme-like"/>
    <property type="match status" value="1"/>
</dbReference>
<reference evidence="20 21" key="1">
    <citation type="journal article" date="2014" name="Gene">
        <title>A comparative genomic analysis of the alkalitolerant soil bacterium Bacillus lehensis G1.</title>
        <authorList>
            <person name="Noor Y.M."/>
            <person name="Samsulrizal N.H."/>
            <person name="Jema'on N.A."/>
            <person name="Low K.O."/>
            <person name="Ramli A.N."/>
            <person name="Alias N.I."/>
            <person name="Damis S.I."/>
            <person name="Fuzi S.F."/>
            <person name="Isa M.N."/>
            <person name="Murad A.M."/>
            <person name="Raih M.F."/>
            <person name="Bakar F.D."/>
            <person name="Najimudin N."/>
            <person name="Mahadi N.M."/>
            <person name="Illias R.M."/>
        </authorList>
    </citation>
    <scope>NUCLEOTIDE SEQUENCE [LARGE SCALE GENOMIC DNA]</scope>
    <source>
        <strain evidence="20 21">G1</strain>
    </source>
</reference>
<dbReference type="InterPro" id="IPR036950">
    <property type="entry name" value="PBP_transglycosylase"/>
</dbReference>
<comment type="catalytic activity">
    <reaction evidence="17">
        <text>[GlcNAc-(1-&gt;4)-Mur2Ac(oyl-L-Ala-gamma-D-Glu-L-Lys-D-Ala-D-Ala)](n)-di-trans,octa-cis-undecaprenyl diphosphate + beta-D-GlcNAc-(1-&gt;4)-Mur2Ac(oyl-L-Ala-gamma-D-Glu-L-Lys-D-Ala-D-Ala)-di-trans,octa-cis-undecaprenyl diphosphate = [GlcNAc-(1-&gt;4)-Mur2Ac(oyl-L-Ala-gamma-D-Glu-L-Lys-D-Ala-D-Ala)](n+1)-di-trans,octa-cis-undecaprenyl diphosphate + di-trans,octa-cis-undecaprenyl diphosphate + H(+)</text>
        <dbReference type="Rhea" id="RHEA:23708"/>
        <dbReference type="Rhea" id="RHEA-COMP:9602"/>
        <dbReference type="Rhea" id="RHEA-COMP:9603"/>
        <dbReference type="ChEBI" id="CHEBI:15378"/>
        <dbReference type="ChEBI" id="CHEBI:58405"/>
        <dbReference type="ChEBI" id="CHEBI:60033"/>
        <dbReference type="ChEBI" id="CHEBI:78435"/>
        <dbReference type="EC" id="2.4.99.28"/>
    </reaction>
</comment>
<evidence type="ECO:0000256" key="1">
    <source>
        <dbReference type="ARBA" id="ARBA00004236"/>
    </source>
</evidence>
<evidence type="ECO:0000256" key="13">
    <source>
        <dbReference type="ARBA" id="ARBA00023136"/>
    </source>
</evidence>
<evidence type="ECO:0000256" key="4">
    <source>
        <dbReference type="ARBA" id="ARBA00022645"/>
    </source>
</evidence>
<dbReference type="GO" id="GO:0008658">
    <property type="term" value="F:penicillin binding"/>
    <property type="evidence" value="ECO:0007669"/>
    <property type="project" value="InterPro"/>
</dbReference>
<evidence type="ECO:0000256" key="2">
    <source>
        <dbReference type="ARBA" id="ARBA00004752"/>
    </source>
</evidence>
<comment type="subcellular location">
    <subcellularLocation>
        <location evidence="1">Cell membrane</location>
    </subcellularLocation>
</comment>
<accession>A0A060LRH1</accession>